<dbReference type="InterPro" id="IPR009875">
    <property type="entry name" value="PilZ_domain"/>
</dbReference>
<dbReference type="Pfam" id="PF07238">
    <property type="entry name" value="PilZ"/>
    <property type="match status" value="1"/>
</dbReference>
<sequence length="683" mass="73813">MFSSLSIKTKIISVCLVTLPLPLIALGYAILSMNLIGAELKEIAEEDMPLTRGLTEVTVLQLEQAVHFEKAMRFAGIRASDGDNESAFAKQVELFETQSGKADETFRHIAEKLEHAIQVAEQLKHSDALAEFRMLAERTKAAEKHHAEYEALAEQVFEAHRQNDAAKALELAALTETLETKLDHELAEILVEIENYTQQSLLTAEAHEQSALKIIIALSVLGLIGGLLAGIGIGAMIARPILQLTSAMARLSTGDYSAEVPARGRRDEIGGMAEAVSVFKEASIELEQMTESRNREQEEQQRRLQEAMRSLSDQLEQELQTAVAAIAAEMDQMRERSASMTSSSENVKEESIAVAAASEEANVNVNTVAAASEEMAQSIQEIGRQIEESTRIAREASDNIERTNGTVEGLANAADKIGQVVGLITDIAEQTNLLALNATIEAARAGEAGKGFAVVASEVKSLANQTGSATEDISGQVRSIQEIATEAVSAMRRIAETVEQINEISDQIAGAMGQQTQTTDEIARNIQEAAAGTREVSTKISSVADAAEQNGAMSREVSTSAVTIAQQMEQLQERLTVILRESAAGNRREAERRTVMASSRIELAGAWHMCEISDISETGLEIGTEHQAPVGTTFAVDLMGLGTVQAKIVRQRKRVKGFAAEFIDMTDEIRDAIRNWGDMAAAA</sequence>
<evidence type="ECO:0000313" key="12">
    <source>
        <dbReference type="Proteomes" id="UP001060336"/>
    </source>
</evidence>
<evidence type="ECO:0000259" key="9">
    <source>
        <dbReference type="PROSITE" id="PS50192"/>
    </source>
</evidence>
<accession>A0A9J7AVR9</accession>
<feature type="domain" description="T-SNARE coiled-coil homology" evidence="9">
    <location>
        <begin position="481"/>
        <end position="543"/>
    </location>
</feature>
<dbReference type="Proteomes" id="UP001060336">
    <property type="component" value="Chromosome"/>
</dbReference>
<keyword evidence="2" id="KW-0997">Cell inner membrane</keyword>
<dbReference type="SMART" id="SM00283">
    <property type="entry name" value="MA"/>
    <property type="match status" value="1"/>
</dbReference>
<dbReference type="EMBL" id="CP102480">
    <property type="protein sequence ID" value="UUX49517.1"/>
    <property type="molecule type" value="Genomic_DNA"/>
</dbReference>
<dbReference type="KEGG" id="naci:NUH88_19220"/>
<dbReference type="Pfam" id="PF00015">
    <property type="entry name" value="MCPsignal"/>
    <property type="match status" value="1"/>
</dbReference>
<keyword evidence="7" id="KW-1133">Transmembrane helix</keyword>
<feature type="transmembrane region" description="Helical" evidence="7">
    <location>
        <begin position="214"/>
        <end position="238"/>
    </location>
</feature>
<keyword evidence="7" id="KW-0472">Membrane</keyword>
<dbReference type="InterPro" id="IPR003660">
    <property type="entry name" value="HAMP_dom"/>
</dbReference>
<comment type="subcellular location">
    <subcellularLocation>
        <location evidence="1">Cell inner membrane</location>
        <topology evidence="1">Multi-pass membrane protein</topology>
    </subcellularLocation>
</comment>
<evidence type="ECO:0000259" key="8">
    <source>
        <dbReference type="PROSITE" id="PS50111"/>
    </source>
</evidence>
<dbReference type="InterPro" id="IPR000727">
    <property type="entry name" value="T_SNARE_dom"/>
</dbReference>
<feature type="transmembrane region" description="Helical" evidence="7">
    <location>
        <begin position="12"/>
        <end position="31"/>
    </location>
</feature>
<feature type="domain" description="HAMP" evidence="10">
    <location>
        <begin position="235"/>
        <end position="288"/>
    </location>
</feature>
<gene>
    <name evidence="11" type="ORF">NUH88_19220</name>
</gene>
<dbReference type="PANTHER" id="PTHR32089:SF112">
    <property type="entry name" value="LYSOZYME-LIKE PROTEIN-RELATED"/>
    <property type="match status" value="1"/>
</dbReference>
<keyword evidence="7" id="KW-0812">Transmembrane</keyword>
<evidence type="ECO:0000259" key="10">
    <source>
        <dbReference type="PROSITE" id="PS50885"/>
    </source>
</evidence>
<evidence type="ECO:0000256" key="5">
    <source>
        <dbReference type="PROSITE-ProRule" id="PRU00284"/>
    </source>
</evidence>
<dbReference type="SUPFAM" id="SSF141371">
    <property type="entry name" value="PilZ domain-like"/>
    <property type="match status" value="1"/>
</dbReference>
<reference evidence="11" key="1">
    <citation type="submission" date="2022-08" db="EMBL/GenBank/DDBJ databases">
        <title>Nisaea acidiphila sp. nov., isolated from a marine algal debris and emended description of the genus Nisaea Urios et al. 2008.</title>
        <authorList>
            <person name="Kwon K."/>
        </authorList>
    </citation>
    <scope>NUCLEOTIDE SEQUENCE</scope>
    <source>
        <strain evidence="11">MEBiC11861</strain>
    </source>
</reference>
<evidence type="ECO:0000256" key="3">
    <source>
        <dbReference type="ARBA" id="ARBA00023224"/>
    </source>
</evidence>
<dbReference type="Pfam" id="PF00672">
    <property type="entry name" value="HAMP"/>
    <property type="match status" value="1"/>
</dbReference>
<dbReference type="PROSITE" id="PS50885">
    <property type="entry name" value="HAMP"/>
    <property type="match status" value="1"/>
</dbReference>
<dbReference type="SMART" id="SM00304">
    <property type="entry name" value="HAMP"/>
    <property type="match status" value="1"/>
</dbReference>
<keyword evidence="12" id="KW-1185">Reference proteome</keyword>
<evidence type="ECO:0000256" key="7">
    <source>
        <dbReference type="SAM" id="Phobius"/>
    </source>
</evidence>
<organism evidence="11 12">
    <name type="scientific">Nisaea acidiphila</name>
    <dbReference type="NCBI Taxonomy" id="1862145"/>
    <lineage>
        <taxon>Bacteria</taxon>
        <taxon>Pseudomonadati</taxon>
        <taxon>Pseudomonadota</taxon>
        <taxon>Alphaproteobacteria</taxon>
        <taxon>Rhodospirillales</taxon>
        <taxon>Thalassobaculaceae</taxon>
        <taxon>Nisaea</taxon>
    </lineage>
</organism>
<dbReference type="GO" id="GO:0005886">
    <property type="term" value="C:plasma membrane"/>
    <property type="evidence" value="ECO:0007669"/>
    <property type="project" value="UniProtKB-SubCell"/>
</dbReference>
<dbReference type="SUPFAM" id="SSF58104">
    <property type="entry name" value="Methyl-accepting chemotaxis protein (MCP) signaling domain"/>
    <property type="match status" value="1"/>
</dbReference>
<keyword evidence="6" id="KW-0175">Coiled coil</keyword>
<comment type="similarity">
    <text evidence="4">Belongs to the methyl-accepting chemotaxis (MCP) protein family.</text>
</comment>
<evidence type="ECO:0000256" key="4">
    <source>
        <dbReference type="ARBA" id="ARBA00029447"/>
    </source>
</evidence>
<keyword evidence="3 5" id="KW-0807">Transducer</keyword>
<protein>
    <submittedName>
        <fullName evidence="11">Methyl-accepting chemotaxis protein</fullName>
    </submittedName>
</protein>
<dbReference type="GO" id="GO:0035438">
    <property type="term" value="F:cyclic-di-GMP binding"/>
    <property type="evidence" value="ECO:0007669"/>
    <property type="project" value="InterPro"/>
</dbReference>
<evidence type="ECO:0000256" key="2">
    <source>
        <dbReference type="ARBA" id="ARBA00022519"/>
    </source>
</evidence>
<dbReference type="GO" id="GO:0007165">
    <property type="term" value="P:signal transduction"/>
    <property type="evidence" value="ECO:0007669"/>
    <property type="project" value="UniProtKB-KW"/>
</dbReference>
<keyword evidence="2" id="KW-1003">Cell membrane</keyword>
<evidence type="ECO:0000313" key="11">
    <source>
        <dbReference type="EMBL" id="UUX49517.1"/>
    </source>
</evidence>
<feature type="domain" description="Methyl-accepting transducer" evidence="8">
    <location>
        <begin position="329"/>
        <end position="565"/>
    </location>
</feature>
<proteinExistence type="inferred from homology"/>
<dbReference type="RefSeq" id="WP_257768232.1">
    <property type="nucleotide sequence ID" value="NZ_CP102480.1"/>
</dbReference>
<dbReference type="AlphaFoldDB" id="A0A9J7AVR9"/>
<evidence type="ECO:0000256" key="1">
    <source>
        <dbReference type="ARBA" id="ARBA00004429"/>
    </source>
</evidence>
<dbReference type="PROSITE" id="PS50111">
    <property type="entry name" value="CHEMOTAXIS_TRANSDUC_2"/>
    <property type="match status" value="1"/>
</dbReference>
<dbReference type="Gene3D" id="1.10.287.950">
    <property type="entry name" value="Methyl-accepting chemotaxis protein"/>
    <property type="match status" value="1"/>
</dbReference>
<dbReference type="CDD" id="cd06225">
    <property type="entry name" value="HAMP"/>
    <property type="match status" value="1"/>
</dbReference>
<dbReference type="PROSITE" id="PS50192">
    <property type="entry name" value="T_SNARE"/>
    <property type="match status" value="1"/>
</dbReference>
<dbReference type="PANTHER" id="PTHR32089">
    <property type="entry name" value="METHYL-ACCEPTING CHEMOTAXIS PROTEIN MCPB"/>
    <property type="match status" value="1"/>
</dbReference>
<evidence type="ECO:0000256" key="6">
    <source>
        <dbReference type="SAM" id="Coils"/>
    </source>
</evidence>
<dbReference type="Gene3D" id="1.10.8.500">
    <property type="entry name" value="HAMP domain in histidine kinase"/>
    <property type="match status" value="1"/>
</dbReference>
<dbReference type="InterPro" id="IPR004089">
    <property type="entry name" value="MCPsignal_dom"/>
</dbReference>
<name>A0A9J7AVR9_9PROT</name>
<feature type="coiled-coil region" evidence="6">
    <location>
        <begin position="279"/>
        <end position="336"/>
    </location>
</feature>